<protein>
    <recommendedName>
        <fullName evidence="1">YgjP-like metallopeptidase domain-containing protein</fullName>
    </recommendedName>
</protein>
<dbReference type="RefSeq" id="WP_020735205.1">
    <property type="nucleotide sequence ID" value="NC_021658.1"/>
</dbReference>
<feature type="domain" description="YgjP-like metallopeptidase" evidence="1">
    <location>
        <begin position="11"/>
        <end position="123"/>
    </location>
</feature>
<dbReference type="AlphaFoldDB" id="S4XTT0"/>
<accession>S4XTT0</accession>
<dbReference type="KEGG" id="scu:SCE1572_16285"/>
<dbReference type="eggNOG" id="COG1451">
    <property type="taxonomic scope" value="Bacteria"/>
</dbReference>
<dbReference type="CDD" id="cd07344">
    <property type="entry name" value="M48_yhfN_like"/>
    <property type="match status" value="1"/>
</dbReference>
<dbReference type="PANTHER" id="PTHR30399:SF1">
    <property type="entry name" value="UTP PYROPHOSPHATASE"/>
    <property type="match status" value="1"/>
</dbReference>
<gene>
    <name evidence="2" type="ORF">SCE1572_16285</name>
</gene>
<organism evidence="2 3">
    <name type="scientific">Sorangium cellulosum So0157-2</name>
    <dbReference type="NCBI Taxonomy" id="1254432"/>
    <lineage>
        <taxon>Bacteria</taxon>
        <taxon>Pseudomonadati</taxon>
        <taxon>Myxococcota</taxon>
        <taxon>Polyangia</taxon>
        <taxon>Polyangiales</taxon>
        <taxon>Polyangiaceae</taxon>
        <taxon>Sorangium</taxon>
    </lineage>
</organism>
<dbReference type="PANTHER" id="PTHR30399">
    <property type="entry name" value="UNCHARACTERIZED PROTEIN YGJP"/>
    <property type="match status" value="1"/>
</dbReference>
<dbReference type="InterPro" id="IPR002725">
    <property type="entry name" value="YgjP-like_metallopeptidase"/>
</dbReference>
<evidence type="ECO:0000313" key="2">
    <source>
        <dbReference type="EMBL" id="AGP35924.1"/>
    </source>
</evidence>
<dbReference type="PATRIC" id="fig|1254432.3.peg.3666"/>
<reference evidence="2 3" key="1">
    <citation type="journal article" date="2013" name="Sci. Rep.">
        <title>Extraordinary expansion of a Sorangium cellulosum genome from an alkaline milieu.</title>
        <authorList>
            <person name="Han K."/>
            <person name="Li Z.F."/>
            <person name="Peng R."/>
            <person name="Zhu L.P."/>
            <person name="Zhou T."/>
            <person name="Wang L.G."/>
            <person name="Li S.G."/>
            <person name="Zhang X.B."/>
            <person name="Hu W."/>
            <person name="Wu Z.H."/>
            <person name="Qin N."/>
            <person name="Li Y.Z."/>
        </authorList>
    </citation>
    <scope>NUCLEOTIDE SEQUENCE [LARGE SCALE GENOMIC DNA]</scope>
    <source>
        <strain evidence="2 3">So0157-2</strain>
    </source>
</reference>
<proteinExistence type="predicted"/>
<dbReference type="InterPro" id="IPR053136">
    <property type="entry name" value="UTP_pyrophosphatase-like"/>
</dbReference>
<dbReference type="STRING" id="1254432.SCE1572_16285"/>
<dbReference type="HOGENOM" id="CLU_065947_4_3_7"/>
<dbReference type="EMBL" id="CP003969">
    <property type="protein sequence ID" value="AGP35924.1"/>
    <property type="molecule type" value="Genomic_DNA"/>
</dbReference>
<dbReference type="Pfam" id="PF01863">
    <property type="entry name" value="YgjP-like"/>
    <property type="match status" value="1"/>
</dbReference>
<dbReference type="OrthoDB" id="5321643at2"/>
<sequence length="131" mass="15019">MRRGGNRPRGLAPEHRGAYARAALLDWYRRRAAERLPAWAAPWAQKLGVTFRRLVVTDQAKRWGSCSRGVLRLNWRVVQAPRALIDYVLAHELAHLIHDHHGREFWATLGRAMPDYEARKARLGELGPALL</sequence>
<dbReference type="Proteomes" id="UP000014803">
    <property type="component" value="Chromosome"/>
</dbReference>
<evidence type="ECO:0000259" key="1">
    <source>
        <dbReference type="Pfam" id="PF01863"/>
    </source>
</evidence>
<evidence type="ECO:0000313" key="3">
    <source>
        <dbReference type="Proteomes" id="UP000014803"/>
    </source>
</evidence>
<dbReference type="Gene3D" id="3.30.2010.10">
    <property type="entry name" value="Metalloproteases ('zincins'), catalytic domain"/>
    <property type="match status" value="1"/>
</dbReference>
<name>S4XTT0_SORCE</name>